<dbReference type="Proteomes" id="UP001049518">
    <property type="component" value="Chromosome"/>
</dbReference>
<evidence type="ECO:0008006" key="3">
    <source>
        <dbReference type="Google" id="ProtNLM"/>
    </source>
</evidence>
<evidence type="ECO:0000313" key="2">
    <source>
        <dbReference type="Proteomes" id="UP001049518"/>
    </source>
</evidence>
<dbReference type="EMBL" id="CP059572">
    <property type="protein sequence ID" value="QXJ19641.1"/>
    <property type="molecule type" value="Genomic_DNA"/>
</dbReference>
<dbReference type="RefSeq" id="WP_231332657.1">
    <property type="nucleotide sequence ID" value="NZ_CP059572.1"/>
</dbReference>
<accession>A0ABX8QLV9</accession>
<organism evidence="1 2">
    <name type="scientific">Actinomadura graeca</name>
    <dbReference type="NCBI Taxonomy" id="2750812"/>
    <lineage>
        <taxon>Bacteria</taxon>
        <taxon>Bacillati</taxon>
        <taxon>Actinomycetota</taxon>
        <taxon>Actinomycetes</taxon>
        <taxon>Streptosporangiales</taxon>
        <taxon>Thermomonosporaceae</taxon>
        <taxon>Actinomadura</taxon>
    </lineage>
</organism>
<gene>
    <name evidence="1" type="ORF">AGRA3207_000204</name>
</gene>
<name>A0ABX8QLV9_9ACTN</name>
<evidence type="ECO:0000313" key="1">
    <source>
        <dbReference type="EMBL" id="QXJ19641.1"/>
    </source>
</evidence>
<reference evidence="1" key="1">
    <citation type="submission" date="2020-07" db="EMBL/GenBank/DDBJ databases">
        <authorList>
            <person name="Tarantini F.S."/>
            <person name="Hong K.W."/>
            <person name="Chan K.G."/>
        </authorList>
    </citation>
    <scope>NUCLEOTIDE SEQUENCE</scope>
    <source>
        <strain evidence="1">32-07</strain>
    </source>
</reference>
<keyword evidence="2" id="KW-1185">Reference proteome</keyword>
<protein>
    <recommendedName>
        <fullName evidence="3">Transcriptional regulator</fullName>
    </recommendedName>
</protein>
<sequence length="200" mass="21621">MAIVNDLTVDGPWVGANKAGRMTGIRLYSLAYWQDQGIISVFQTSGGSSRRYLEPEMKVLAALGADGPPTLYNVRDYLRGRTGNGEGGAGSDAKAAKNAEMDTTPDLAEPDVSQGAEFTHTLASLLRGQKIVAERIESLRVRADAEAGARGVTIECRRRPDDADRWWFTWGGGVWMCEADKPNDAVVQVKAALRTVGPPR</sequence>
<proteinExistence type="predicted"/>